<keyword evidence="5" id="KW-1185">Reference proteome</keyword>
<name>A0A0H2RQR4_9AGAM</name>
<proteinExistence type="predicted"/>
<dbReference type="AlphaFoldDB" id="A0A0H2RQR4"/>
<dbReference type="EMBL" id="KQ086157">
    <property type="protein sequence ID" value="KLO07156.1"/>
    <property type="molecule type" value="Genomic_DNA"/>
</dbReference>
<sequence>MTICFVTLIVGSLFIPLARARSSLSTGARIAIGVSIAVVAILLIAGAVLRQCLLRRRLRQQQQAGFSIAPLVPGATAASTIDGAGAAGIVGDGRYPQPGYSNNAMSGGNNNMTQAYPNGFASSRVGQGAGRVPAPPPSYSSGVGGKVDGSNGYEGNMAGVGGFRPPPRPPPNFDANQRV</sequence>
<evidence type="ECO:0000313" key="5">
    <source>
        <dbReference type="Proteomes" id="UP000053477"/>
    </source>
</evidence>
<feature type="chain" id="PRO_5005201922" evidence="3">
    <location>
        <begin position="21"/>
        <end position="179"/>
    </location>
</feature>
<keyword evidence="3" id="KW-0732">Signal</keyword>
<keyword evidence="2" id="KW-0812">Transmembrane</keyword>
<organism evidence="4 5">
    <name type="scientific">Schizopora paradoxa</name>
    <dbReference type="NCBI Taxonomy" id="27342"/>
    <lineage>
        <taxon>Eukaryota</taxon>
        <taxon>Fungi</taxon>
        <taxon>Dikarya</taxon>
        <taxon>Basidiomycota</taxon>
        <taxon>Agaricomycotina</taxon>
        <taxon>Agaricomycetes</taxon>
        <taxon>Hymenochaetales</taxon>
        <taxon>Schizoporaceae</taxon>
        <taxon>Schizopora</taxon>
    </lineage>
</organism>
<accession>A0A0H2RQR4</accession>
<protein>
    <submittedName>
        <fullName evidence="4">Uncharacterized protein</fullName>
    </submittedName>
</protein>
<dbReference type="Proteomes" id="UP000053477">
    <property type="component" value="Unassembled WGS sequence"/>
</dbReference>
<evidence type="ECO:0000256" key="3">
    <source>
        <dbReference type="SAM" id="SignalP"/>
    </source>
</evidence>
<feature type="transmembrane region" description="Helical" evidence="2">
    <location>
        <begin position="30"/>
        <end position="49"/>
    </location>
</feature>
<evidence type="ECO:0000256" key="1">
    <source>
        <dbReference type="SAM" id="MobiDB-lite"/>
    </source>
</evidence>
<reference evidence="4 5" key="1">
    <citation type="submission" date="2015-04" db="EMBL/GenBank/DDBJ databases">
        <title>Complete genome sequence of Schizopora paradoxa KUC8140, a cosmopolitan wood degrader in East Asia.</title>
        <authorList>
            <consortium name="DOE Joint Genome Institute"/>
            <person name="Min B."/>
            <person name="Park H."/>
            <person name="Jang Y."/>
            <person name="Kim J.-J."/>
            <person name="Kim K.H."/>
            <person name="Pangilinan J."/>
            <person name="Lipzen A."/>
            <person name="Riley R."/>
            <person name="Grigoriev I.V."/>
            <person name="Spatafora J.W."/>
            <person name="Choi I.-G."/>
        </authorList>
    </citation>
    <scope>NUCLEOTIDE SEQUENCE [LARGE SCALE GENOMIC DNA]</scope>
    <source>
        <strain evidence="4 5">KUC8140</strain>
    </source>
</reference>
<feature type="region of interest" description="Disordered" evidence="1">
    <location>
        <begin position="115"/>
        <end position="179"/>
    </location>
</feature>
<keyword evidence="2" id="KW-1133">Transmembrane helix</keyword>
<feature type="compositionally biased region" description="Polar residues" evidence="1">
    <location>
        <begin position="115"/>
        <end position="125"/>
    </location>
</feature>
<evidence type="ECO:0000256" key="2">
    <source>
        <dbReference type="SAM" id="Phobius"/>
    </source>
</evidence>
<dbReference type="InParanoid" id="A0A0H2RQR4"/>
<gene>
    <name evidence="4" type="ORF">SCHPADRAFT_932642</name>
</gene>
<feature type="signal peptide" evidence="3">
    <location>
        <begin position="1"/>
        <end position="20"/>
    </location>
</feature>
<evidence type="ECO:0000313" key="4">
    <source>
        <dbReference type="EMBL" id="KLO07156.1"/>
    </source>
</evidence>
<keyword evidence="2" id="KW-0472">Membrane</keyword>